<dbReference type="PATRIC" id="fig|1156395.6.peg.831"/>
<dbReference type="GO" id="GO:0016746">
    <property type="term" value="F:acyltransferase activity"/>
    <property type="evidence" value="ECO:0007669"/>
    <property type="project" value="UniProtKB-KW"/>
</dbReference>
<keyword evidence="5" id="KW-1185">Reference proteome</keyword>
<dbReference type="GO" id="GO:0016779">
    <property type="term" value="F:nucleotidyltransferase activity"/>
    <property type="evidence" value="ECO:0007669"/>
    <property type="project" value="UniProtKB-ARBA"/>
</dbReference>
<dbReference type="AlphaFoldDB" id="A0A1B9F7S3"/>
<feature type="domain" description="Mannose-1-phosphate guanyltransferase C-terminal" evidence="3">
    <location>
        <begin position="126"/>
        <end position="238"/>
    </location>
</feature>
<organism evidence="4 5">
    <name type="scientific">Dissulfuribacter thermophilus</name>
    <dbReference type="NCBI Taxonomy" id="1156395"/>
    <lineage>
        <taxon>Bacteria</taxon>
        <taxon>Pseudomonadati</taxon>
        <taxon>Thermodesulfobacteriota</taxon>
        <taxon>Dissulfuribacteria</taxon>
        <taxon>Dissulfuribacterales</taxon>
        <taxon>Dissulfuribacteraceae</taxon>
        <taxon>Dissulfuribacter</taxon>
    </lineage>
</organism>
<dbReference type="PANTHER" id="PTHR43584:SF8">
    <property type="entry name" value="N-ACETYLMURAMATE ALPHA-1-PHOSPHATE URIDYLYLTRANSFERASE"/>
    <property type="match status" value="1"/>
</dbReference>
<comment type="caution">
    <text evidence="4">The sequence shown here is derived from an EMBL/GenBank/DDBJ whole genome shotgun (WGS) entry which is preliminary data.</text>
</comment>
<evidence type="ECO:0000256" key="2">
    <source>
        <dbReference type="ARBA" id="ARBA00023315"/>
    </source>
</evidence>
<dbReference type="STRING" id="1156395.DBT_0819"/>
<evidence type="ECO:0000313" key="4">
    <source>
        <dbReference type="EMBL" id="OCC15894.1"/>
    </source>
</evidence>
<dbReference type="OrthoDB" id="9775031at2"/>
<dbReference type="Pfam" id="PF25087">
    <property type="entry name" value="GMPPB_C"/>
    <property type="match status" value="1"/>
</dbReference>
<evidence type="ECO:0000256" key="1">
    <source>
        <dbReference type="ARBA" id="ARBA00022679"/>
    </source>
</evidence>
<keyword evidence="2" id="KW-0012">Acyltransferase</keyword>
<dbReference type="InterPro" id="IPR050065">
    <property type="entry name" value="GlmU-like"/>
</dbReference>
<dbReference type="EMBL" id="MAGO01000003">
    <property type="protein sequence ID" value="OCC15894.1"/>
    <property type="molecule type" value="Genomic_DNA"/>
</dbReference>
<proteinExistence type="predicted"/>
<dbReference type="Proteomes" id="UP000093080">
    <property type="component" value="Unassembled WGS sequence"/>
</dbReference>
<gene>
    <name evidence="4" type="ORF">DBT_0819</name>
</gene>
<dbReference type="SUPFAM" id="SSF51161">
    <property type="entry name" value="Trimeric LpxA-like enzymes"/>
    <property type="match status" value="1"/>
</dbReference>
<accession>A0A1B9F7S3</accession>
<sequence>MREFEPRVFFAFKGEADPIISDLLVNNDPVWNALNNLKDAVRGHIKPNVPDFIKPFVPTQAPVVILPNGWLTDGYELNIGAKGKIEIFVDGELIEEASFIAAGVTFADRDIEIRRGVVIESGAFVKGPTIVAERTEVRQGAYIRGDCYFGRGCVVGHTTEVKHSIFLDGAKAGHFAYIGDSILGNCVNLGAGTKLANLRLDGKNIVLKCGEDRIETNRRKLGAILGDSVQTGCNSVTNPGTILGMNSMVAPNATVLPGVYPEKTVIMGCL</sequence>
<dbReference type="InterPro" id="IPR011004">
    <property type="entry name" value="Trimer_LpxA-like_sf"/>
</dbReference>
<evidence type="ECO:0000313" key="5">
    <source>
        <dbReference type="Proteomes" id="UP000093080"/>
    </source>
</evidence>
<name>A0A1B9F7S3_9BACT</name>
<reference evidence="4 5" key="1">
    <citation type="submission" date="2016-06" db="EMBL/GenBank/DDBJ databases">
        <title>Respiratory ammonification of nitrate coupled to the oxidation of elemental sulfur in deep-sea autotrophic thermophilic bacteria.</title>
        <authorList>
            <person name="Slobodkina G.B."/>
            <person name="Mardanov A.V."/>
            <person name="Ravin N.V."/>
            <person name="Frolova A.A."/>
            <person name="Viryasiv M.B."/>
            <person name="Chernyh N.A."/>
            <person name="Bonch-Osmolovskaya E.A."/>
            <person name="Slobodkin A.I."/>
        </authorList>
    </citation>
    <scope>NUCLEOTIDE SEQUENCE [LARGE SCALE GENOMIC DNA]</scope>
    <source>
        <strain evidence="4 5">S69</strain>
    </source>
</reference>
<dbReference type="PANTHER" id="PTHR43584">
    <property type="entry name" value="NUCLEOTIDYL TRANSFERASE"/>
    <property type="match status" value="1"/>
</dbReference>
<dbReference type="RefSeq" id="WP_083186603.1">
    <property type="nucleotide sequence ID" value="NZ_MAGO01000003.1"/>
</dbReference>
<protein>
    <submittedName>
        <fullName evidence="4">Glucosamine-1-phosphate N-acetyltransferase</fullName>
    </submittedName>
</protein>
<dbReference type="Gene3D" id="2.160.10.10">
    <property type="entry name" value="Hexapeptide repeat proteins"/>
    <property type="match status" value="1"/>
</dbReference>
<dbReference type="InterPro" id="IPR056729">
    <property type="entry name" value="GMPPB_C"/>
</dbReference>
<keyword evidence="1 4" id="KW-0808">Transferase</keyword>
<evidence type="ECO:0000259" key="3">
    <source>
        <dbReference type="Pfam" id="PF25087"/>
    </source>
</evidence>